<keyword evidence="1" id="KW-1133">Transmembrane helix</keyword>
<comment type="caution">
    <text evidence="2">The sequence shown here is derived from an EMBL/GenBank/DDBJ whole genome shotgun (WGS) entry which is preliminary data.</text>
</comment>
<dbReference type="RefSeq" id="WP_408078961.1">
    <property type="nucleotide sequence ID" value="NZ_JBELQA010000001.1"/>
</dbReference>
<evidence type="ECO:0000256" key="1">
    <source>
        <dbReference type="SAM" id="Phobius"/>
    </source>
</evidence>
<dbReference type="EMBL" id="JBELQA010000001">
    <property type="protein sequence ID" value="MFL9829369.1"/>
    <property type="molecule type" value="Genomic_DNA"/>
</dbReference>
<gene>
    <name evidence="2" type="ORF">ABS764_00770</name>
</gene>
<evidence type="ECO:0000313" key="3">
    <source>
        <dbReference type="Proteomes" id="UP001629260"/>
    </source>
</evidence>
<organism evidence="2 3">
    <name type="scientific">Flavobacterium plantiphilum</name>
    <dbReference type="NCBI Taxonomy" id="3163297"/>
    <lineage>
        <taxon>Bacteria</taxon>
        <taxon>Pseudomonadati</taxon>
        <taxon>Bacteroidota</taxon>
        <taxon>Flavobacteriia</taxon>
        <taxon>Flavobacteriales</taxon>
        <taxon>Flavobacteriaceae</taxon>
        <taxon>Flavobacterium</taxon>
    </lineage>
</organism>
<feature type="transmembrane region" description="Helical" evidence="1">
    <location>
        <begin position="18"/>
        <end position="35"/>
    </location>
</feature>
<name>A0ABW8XNX8_9FLAO</name>
<proteinExistence type="predicted"/>
<keyword evidence="3" id="KW-1185">Reference proteome</keyword>
<dbReference type="Proteomes" id="UP001629260">
    <property type="component" value="Unassembled WGS sequence"/>
</dbReference>
<accession>A0ABW8XNX8</accession>
<protein>
    <submittedName>
        <fullName evidence="2">Uncharacterized protein</fullName>
    </submittedName>
</protein>
<keyword evidence="1" id="KW-0472">Membrane</keyword>
<reference evidence="2 3" key="1">
    <citation type="submission" date="2024-06" db="EMBL/GenBank/DDBJ databases">
        <authorList>
            <person name="Kaempfer P."/>
            <person name="Viver T."/>
        </authorList>
    </citation>
    <scope>NUCLEOTIDE SEQUENCE [LARGE SCALE GENOMIC DNA]</scope>
    <source>
        <strain evidence="2 3">ST-87</strain>
    </source>
</reference>
<evidence type="ECO:0000313" key="2">
    <source>
        <dbReference type="EMBL" id="MFL9829369.1"/>
    </source>
</evidence>
<sequence length="137" mass="16361">MESEDELEKRGNEIRKNLFLVFIPIVILIIGKGVYDSNSLEYNKKRYFEAREASFSGKIIKKRQDGDYPRAERYVLLDNYHKENVEFGIYYKLNIGDSVYKKKDSDSVYFCLKNGEILIIDCNRFYREKYNKLLKNN</sequence>
<keyword evidence="1" id="KW-0812">Transmembrane</keyword>